<keyword evidence="2" id="KW-1185">Reference proteome</keyword>
<accession>A0A4Z2HHF2</accession>
<protein>
    <submittedName>
        <fullName evidence="1">Uncharacterized protein</fullName>
    </submittedName>
</protein>
<reference evidence="1 2" key="1">
    <citation type="submission" date="2019-03" db="EMBL/GenBank/DDBJ databases">
        <title>First draft genome of Liparis tanakae, snailfish: a comprehensive survey of snailfish specific genes.</title>
        <authorList>
            <person name="Kim W."/>
            <person name="Song I."/>
            <person name="Jeong J.-H."/>
            <person name="Kim D."/>
            <person name="Kim S."/>
            <person name="Ryu S."/>
            <person name="Song J.Y."/>
            <person name="Lee S.K."/>
        </authorList>
    </citation>
    <scope>NUCLEOTIDE SEQUENCE [LARGE SCALE GENOMIC DNA]</scope>
    <source>
        <tissue evidence="1">Muscle</tissue>
    </source>
</reference>
<dbReference type="AlphaFoldDB" id="A0A4Z2HHF2"/>
<comment type="caution">
    <text evidence="1">The sequence shown here is derived from an EMBL/GenBank/DDBJ whole genome shotgun (WGS) entry which is preliminary data.</text>
</comment>
<evidence type="ECO:0000313" key="1">
    <source>
        <dbReference type="EMBL" id="TNN64324.1"/>
    </source>
</evidence>
<organism evidence="1 2">
    <name type="scientific">Liparis tanakae</name>
    <name type="common">Tanaka's snailfish</name>
    <dbReference type="NCBI Taxonomy" id="230148"/>
    <lineage>
        <taxon>Eukaryota</taxon>
        <taxon>Metazoa</taxon>
        <taxon>Chordata</taxon>
        <taxon>Craniata</taxon>
        <taxon>Vertebrata</taxon>
        <taxon>Euteleostomi</taxon>
        <taxon>Actinopterygii</taxon>
        <taxon>Neopterygii</taxon>
        <taxon>Teleostei</taxon>
        <taxon>Neoteleostei</taxon>
        <taxon>Acanthomorphata</taxon>
        <taxon>Eupercaria</taxon>
        <taxon>Perciformes</taxon>
        <taxon>Cottioidei</taxon>
        <taxon>Cottales</taxon>
        <taxon>Liparidae</taxon>
        <taxon>Liparis</taxon>
    </lineage>
</organism>
<proteinExistence type="predicted"/>
<sequence length="65" mass="6433">MLACMSGCAGRAGPTSSRVSMADPGVVAAVLAVVLGAVPDELTESISPATSWISRAKMAKSLASP</sequence>
<gene>
    <name evidence="1" type="ORF">EYF80_025454</name>
</gene>
<dbReference type="Proteomes" id="UP000314294">
    <property type="component" value="Unassembled WGS sequence"/>
</dbReference>
<name>A0A4Z2HHF2_9TELE</name>
<evidence type="ECO:0000313" key="2">
    <source>
        <dbReference type="Proteomes" id="UP000314294"/>
    </source>
</evidence>
<dbReference type="EMBL" id="SRLO01000255">
    <property type="protein sequence ID" value="TNN64324.1"/>
    <property type="molecule type" value="Genomic_DNA"/>
</dbReference>